<dbReference type="AlphaFoldDB" id="A0A6J5FNR7"/>
<reference evidence="2 3" key="1">
    <citation type="submission" date="2020-04" db="EMBL/GenBank/DDBJ databases">
        <authorList>
            <person name="De Canck E."/>
        </authorList>
    </citation>
    <scope>NUCLEOTIDE SEQUENCE [LARGE SCALE GENOMIC DNA]</scope>
    <source>
        <strain evidence="2 3">LMG 28688</strain>
    </source>
</reference>
<gene>
    <name evidence="1" type="ORF">LMG28688_01269</name>
    <name evidence="2" type="ORF">LMG28688_01435</name>
</gene>
<evidence type="ECO:0000313" key="3">
    <source>
        <dbReference type="Proteomes" id="UP000494119"/>
    </source>
</evidence>
<dbReference type="EMBL" id="CADIKL010000005">
    <property type="protein sequence ID" value="CAB3781679.1"/>
    <property type="molecule type" value="Genomic_DNA"/>
</dbReference>
<protein>
    <submittedName>
        <fullName evidence="2">Uncharacterized protein</fullName>
    </submittedName>
</protein>
<accession>A0A6J5FNR7</accession>
<organism evidence="2 3">
    <name type="scientific">Paraburkholderia caffeinitolerans</name>
    <dbReference type="NCBI Taxonomy" id="1723730"/>
    <lineage>
        <taxon>Bacteria</taxon>
        <taxon>Pseudomonadati</taxon>
        <taxon>Pseudomonadota</taxon>
        <taxon>Betaproteobacteria</taxon>
        <taxon>Burkholderiales</taxon>
        <taxon>Burkholderiaceae</taxon>
        <taxon>Paraburkholderia</taxon>
    </lineage>
</organism>
<proteinExistence type="predicted"/>
<evidence type="ECO:0000313" key="1">
    <source>
        <dbReference type="EMBL" id="CAB3781679.1"/>
    </source>
</evidence>
<sequence>MGRRSVDNLTLERWRALDALFVLGKLGCYAKVDDTFEPLSAQGTQRYHVNAEGQDFELLLRGPKFFDTRLQRGGGGAVDLVMHVRHVDFKAATDLLRRLAV</sequence>
<name>A0A6J5FNR7_9BURK</name>
<dbReference type="EMBL" id="CADIKL010000005">
    <property type="protein sequence ID" value="CAB3782126.1"/>
    <property type="molecule type" value="Genomic_DNA"/>
</dbReference>
<dbReference type="Proteomes" id="UP000494119">
    <property type="component" value="Unassembled WGS sequence"/>
</dbReference>
<keyword evidence="3" id="KW-1185">Reference proteome</keyword>
<evidence type="ECO:0000313" key="2">
    <source>
        <dbReference type="EMBL" id="CAB3782126.1"/>
    </source>
</evidence>